<dbReference type="InterPro" id="IPR041588">
    <property type="entry name" value="Integrase_H2C2"/>
</dbReference>
<keyword evidence="6" id="KW-0255">Endonuclease</keyword>
<evidence type="ECO:0000256" key="3">
    <source>
        <dbReference type="ARBA" id="ARBA00022695"/>
    </source>
</evidence>
<evidence type="ECO:0000259" key="17">
    <source>
        <dbReference type="PROSITE" id="PS50878"/>
    </source>
</evidence>
<dbReference type="FunFam" id="3.30.70.270:FF:000026">
    <property type="entry name" value="Transposon Ty3-G Gag-Pol polyprotein"/>
    <property type="match status" value="1"/>
</dbReference>
<evidence type="ECO:0000256" key="2">
    <source>
        <dbReference type="ARBA" id="ARBA00022679"/>
    </source>
</evidence>
<dbReference type="GO" id="GO:0006508">
    <property type="term" value="P:proteolysis"/>
    <property type="evidence" value="ECO:0007669"/>
    <property type="project" value="UniProtKB-KW"/>
</dbReference>
<dbReference type="PROSITE" id="PS50158">
    <property type="entry name" value="ZF_CCHC"/>
    <property type="match status" value="1"/>
</dbReference>
<evidence type="ECO:0000256" key="11">
    <source>
        <dbReference type="ARBA" id="ARBA00022918"/>
    </source>
</evidence>
<keyword evidence="20" id="KW-1185">Reference proteome</keyword>
<dbReference type="InterPro" id="IPR000953">
    <property type="entry name" value="Chromo/chromo_shadow_dom"/>
</dbReference>
<dbReference type="Pfam" id="PF17919">
    <property type="entry name" value="RT_RNaseH_2"/>
    <property type="match status" value="1"/>
</dbReference>
<keyword evidence="10" id="KW-0229">DNA integration</keyword>
<keyword evidence="2" id="KW-0808">Transferase</keyword>
<evidence type="ECO:0000256" key="8">
    <source>
        <dbReference type="ARBA" id="ARBA00022842"/>
    </source>
</evidence>
<dbReference type="GO" id="GO:0004190">
    <property type="term" value="F:aspartic-type endopeptidase activity"/>
    <property type="evidence" value="ECO:0007669"/>
    <property type="project" value="UniProtKB-KW"/>
</dbReference>
<protein>
    <recommendedName>
        <fullName evidence="21">Reverse transcriptase</fullName>
    </recommendedName>
</protein>
<evidence type="ECO:0000256" key="14">
    <source>
        <dbReference type="SAM" id="MobiDB-lite"/>
    </source>
</evidence>
<proteinExistence type="predicted"/>
<keyword evidence="13" id="KW-0863">Zinc-finger</keyword>
<keyword evidence="13" id="KW-0862">Zinc</keyword>
<dbReference type="CDD" id="cd01647">
    <property type="entry name" value="RT_LTR"/>
    <property type="match status" value="1"/>
</dbReference>
<dbReference type="InterPro" id="IPR001584">
    <property type="entry name" value="Integrase_cat-core"/>
</dbReference>
<dbReference type="InterPro" id="IPR001969">
    <property type="entry name" value="Aspartic_peptidase_AS"/>
</dbReference>
<comment type="caution">
    <text evidence="19">The sequence shown here is derived from an EMBL/GenBank/DDBJ whole genome shotgun (WGS) entry which is preliminary data.</text>
</comment>
<evidence type="ECO:0000256" key="5">
    <source>
        <dbReference type="ARBA" id="ARBA00022750"/>
    </source>
</evidence>
<dbReference type="Gene3D" id="3.30.70.270">
    <property type="match status" value="2"/>
</dbReference>
<keyword evidence="5" id="KW-0064">Aspartyl protease</keyword>
<feature type="compositionally biased region" description="Polar residues" evidence="14">
    <location>
        <begin position="358"/>
        <end position="369"/>
    </location>
</feature>
<name>A0AAD4WJ95_PRUDU</name>
<dbReference type="InterPro" id="IPR000477">
    <property type="entry name" value="RT_dom"/>
</dbReference>
<evidence type="ECO:0000259" key="16">
    <source>
        <dbReference type="PROSITE" id="PS50158"/>
    </source>
</evidence>
<dbReference type="Pfam" id="PF24626">
    <property type="entry name" value="SH3_Tf2-1"/>
    <property type="match status" value="1"/>
</dbReference>
<feature type="compositionally biased region" description="Low complexity" evidence="14">
    <location>
        <begin position="589"/>
        <end position="602"/>
    </location>
</feature>
<feature type="domain" description="Reverse transcriptase" evidence="17">
    <location>
        <begin position="711"/>
        <end position="890"/>
    </location>
</feature>
<evidence type="ECO:0000256" key="10">
    <source>
        <dbReference type="ARBA" id="ARBA00022908"/>
    </source>
</evidence>
<dbReference type="PROSITE" id="PS50878">
    <property type="entry name" value="RT_POL"/>
    <property type="match status" value="1"/>
</dbReference>
<dbReference type="PANTHER" id="PTHR35046">
    <property type="entry name" value="ZINC KNUCKLE (CCHC-TYPE) FAMILY PROTEIN"/>
    <property type="match status" value="1"/>
</dbReference>
<dbReference type="SUPFAM" id="SSF54160">
    <property type="entry name" value="Chromo domain-like"/>
    <property type="match status" value="1"/>
</dbReference>
<dbReference type="SUPFAM" id="SSF53098">
    <property type="entry name" value="Ribonuclease H-like"/>
    <property type="match status" value="1"/>
</dbReference>
<dbReference type="InterPro" id="IPR021109">
    <property type="entry name" value="Peptidase_aspartic_dom_sf"/>
</dbReference>
<evidence type="ECO:0000256" key="6">
    <source>
        <dbReference type="ARBA" id="ARBA00022759"/>
    </source>
</evidence>
<dbReference type="InterPro" id="IPR056924">
    <property type="entry name" value="SH3_Tf2-1"/>
</dbReference>
<feature type="domain" description="CCHC-type" evidence="16">
    <location>
        <begin position="388"/>
        <end position="403"/>
    </location>
</feature>
<dbReference type="InterPro" id="IPR016197">
    <property type="entry name" value="Chromo-like_dom_sf"/>
</dbReference>
<dbReference type="InterPro" id="IPR012337">
    <property type="entry name" value="RNaseH-like_sf"/>
</dbReference>
<dbReference type="Pfam" id="PF00078">
    <property type="entry name" value="RVT_1"/>
    <property type="match status" value="1"/>
</dbReference>
<dbReference type="CDD" id="cd00303">
    <property type="entry name" value="retropepsin_like"/>
    <property type="match status" value="1"/>
</dbReference>
<dbReference type="SUPFAM" id="SSF57756">
    <property type="entry name" value="Retrovirus zinc finger-like domains"/>
    <property type="match status" value="1"/>
</dbReference>
<keyword evidence="4" id="KW-0540">Nuclease</keyword>
<feature type="region of interest" description="Disordered" evidence="14">
    <location>
        <begin position="584"/>
        <end position="608"/>
    </location>
</feature>
<keyword evidence="13" id="KW-0479">Metal-binding</keyword>
<feature type="compositionally biased region" description="Polar residues" evidence="14">
    <location>
        <begin position="107"/>
        <end position="117"/>
    </location>
</feature>
<dbReference type="PROSITE" id="PS00141">
    <property type="entry name" value="ASP_PROTEASE"/>
    <property type="match status" value="1"/>
</dbReference>
<keyword evidence="11" id="KW-0695">RNA-directed DNA polymerase</keyword>
<keyword evidence="1" id="KW-0645">Protease</keyword>
<dbReference type="Gene3D" id="1.10.340.70">
    <property type="match status" value="1"/>
</dbReference>
<accession>A0AAD4WJ95</accession>
<dbReference type="FunFam" id="3.30.420.10:FF:000032">
    <property type="entry name" value="Retrovirus-related Pol polyprotein from transposon 297-like Protein"/>
    <property type="match status" value="1"/>
</dbReference>
<feature type="domain" description="Chromo" evidence="15">
    <location>
        <begin position="1544"/>
        <end position="1608"/>
    </location>
</feature>
<keyword evidence="9" id="KW-0694">RNA-binding</keyword>
<organism evidence="19 20">
    <name type="scientific">Prunus dulcis</name>
    <name type="common">Almond</name>
    <name type="synonym">Amygdalus dulcis</name>
    <dbReference type="NCBI Taxonomy" id="3755"/>
    <lineage>
        <taxon>Eukaryota</taxon>
        <taxon>Viridiplantae</taxon>
        <taxon>Streptophyta</taxon>
        <taxon>Embryophyta</taxon>
        <taxon>Tracheophyta</taxon>
        <taxon>Spermatophyta</taxon>
        <taxon>Magnoliopsida</taxon>
        <taxon>eudicotyledons</taxon>
        <taxon>Gunneridae</taxon>
        <taxon>Pentapetalae</taxon>
        <taxon>rosids</taxon>
        <taxon>fabids</taxon>
        <taxon>Rosales</taxon>
        <taxon>Rosaceae</taxon>
        <taxon>Amygdaloideae</taxon>
        <taxon>Amygdaleae</taxon>
        <taxon>Prunus</taxon>
    </lineage>
</organism>
<dbReference type="InterPro" id="IPR001878">
    <property type="entry name" value="Znf_CCHC"/>
</dbReference>
<dbReference type="Gene3D" id="3.10.10.10">
    <property type="entry name" value="HIV Type 1 Reverse Transcriptase, subunit A, domain 1"/>
    <property type="match status" value="1"/>
</dbReference>
<dbReference type="PANTHER" id="PTHR35046:SF9">
    <property type="entry name" value="RNA-DIRECTED DNA POLYMERASE"/>
    <property type="match status" value="1"/>
</dbReference>
<dbReference type="GO" id="GO:0008270">
    <property type="term" value="F:zinc ion binding"/>
    <property type="evidence" value="ECO:0007669"/>
    <property type="project" value="UniProtKB-KW"/>
</dbReference>
<dbReference type="CDD" id="cd00024">
    <property type="entry name" value="CD_CSD"/>
    <property type="match status" value="1"/>
</dbReference>
<evidence type="ECO:0000256" key="12">
    <source>
        <dbReference type="ARBA" id="ARBA00023125"/>
    </source>
</evidence>
<dbReference type="SUPFAM" id="SSF56672">
    <property type="entry name" value="DNA/RNA polymerases"/>
    <property type="match status" value="1"/>
</dbReference>
<dbReference type="PROSITE" id="PS50994">
    <property type="entry name" value="INTEGRASE"/>
    <property type="match status" value="1"/>
</dbReference>
<dbReference type="GO" id="GO:0003723">
    <property type="term" value="F:RNA binding"/>
    <property type="evidence" value="ECO:0007669"/>
    <property type="project" value="UniProtKB-KW"/>
</dbReference>
<dbReference type="InterPro" id="IPR041577">
    <property type="entry name" value="RT_RNaseH_2"/>
</dbReference>
<dbReference type="Gene3D" id="4.10.60.10">
    <property type="entry name" value="Zinc finger, CCHC-type"/>
    <property type="match status" value="1"/>
</dbReference>
<feature type="compositionally biased region" description="Low complexity" evidence="14">
    <location>
        <begin position="348"/>
        <end position="357"/>
    </location>
</feature>
<keyword evidence="8" id="KW-0460">Magnesium</keyword>
<dbReference type="GO" id="GO:0004519">
    <property type="term" value="F:endonuclease activity"/>
    <property type="evidence" value="ECO:0007669"/>
    <property type="project" value="UniProtKB-KW"/>
</dbReference>
<feature type="region of interest" description="Disordered" evidence="14">
    <location>
        <begin position="343"/>
        <end position="375"/>
    </location>
</feature>
<reference evidence="19 20" key="1">
    <citation type="journal article" date="2022" name="G3 (Bethesda)">
        <title>Whole-genome sequence and methylome profiling of the almond [Prunus dulcis (Mill.) D.A. Webb] cultivar 'Nonpareil'.</title>
        <authorList>
            <person name="D'Amico-Willman K.M."/>
            <person name="Ouma W.Z."/>
            <person name="Meulia T."/>
            <person name="Sideli G.M."/>
            <person name="Gradziel T.M."/>
            <person name="Fresnedo-Ramirez J."/>
        </authorList>
    </citation>
    <scope>NUCLEOTIDE SEQUENCE [LARGE SCALE GENOMIC DNA]</scope>
    <source>
        <strain evidence="19">Clone GOH B32 T37-40</strain>
    </source>
</reference>
<dbReference type="EMBL" id="JAJFAZ020000002">
    <property type="protein sequence ID" value="KAI5343669.1"/>
    <property type="molecule type" value="Genomic_DNA"/>
</dbReference>
<evidence type="ECO:0000313" key="20">
    <source>
        <dbReference type="Proteomes" id="UP001054821"/>
    </source>
</evidence>
<feature type="domain" description="Integrase catalytic" evidence="18">
    <location>
        <begin position="1229"/>
        <end position="1389"/>
    </location>
</feature>
<dbReference type="Gene3D" id="2.40.70.10">
    <property type="entry name" value="Acid Proteases"/>
    <property type="match status" value="1"/>
</dbReference>
<keyword evidence="12" id="KW-0238">DNA-binding</keyword>
<evidence type="ECO:0000256" key="13">
    <source>
        <dbReference type="PROSITE-ProRule" id="PRU00047"/>
    </source>
</evidence>
<dbReference type="InterPro" id="IPR036875">
    <property type="entry name" value="Znf_CCHC_sf"/>
</dbReference>
<evidence type="ECO:0000256" key="9">
    <source>
        <dbReference type="ARBA" id="ARBA00022884"/>
    </source>
</evidence>
<evidence type="ECO:0000256" key="1">
    <source>
        <dbReference type="ARBA" id="ARBA00022670"/>
    </source>
</evidence>
<evidence type="ECO:0000259" key="18">
    <source>
        <dbReference type="PROSITE" id="PS50994"/>
    </source>
</evidence>
<evidence type="ECO:0008006" key="21">
    <source>
        <dbReference type="Google" id="ProtNLM"/>
    </source>
</evidence>
<feature type="region of interest" description="Disordered" evidence="14">
    <location>
        <begin position="90"/>
        <end position="117"/>
    </location>
</feature>
<dbReference type="PROSITE" id="PS50013">
    <property type="entry name" value="CHROMO_2"/>
    <property type="match status" value="1"/>
</dbReference>
<keyword evidence="7" id="KW-0378">Hydrolase</keyword>
<evidence type="ECO:0000313" key="19">
    <source>
        <dbReference type="EMBL" id="KAI5343669.1"/>
    </source>
</evidence>
<sequence>MAPNITVANLADQFQEFKAKISTYITTLETQFTKLMVAQKTEFSSMSTDIAKLQASVTLLVTHLSTVTREPSSTSAVLSSSCTPSLQAGLLPNPSKDSKFQGHLGLPSSSAGTSLVHSEPNFSAGSVPKLHYTQHTMGSPLVDATIPPRPHEHHVVHQNLDFEIARHAKPTAPDFDGRGDPTIFVDWISAMEDYFEWYDMSDAQRIRFAKLKLIGAAKQYWKATEHHLQQLGQTPVILWDEMKLKLREQYLPSFCRHQLLDQLWTLSQGTSTVQDYYSRFVEHKLRSALQEELAVTVSRFIHGLRIDIKREVSRSRPDVLEDAYCQALEAEAYLRPQRRYLGYPGQPTTTNQARTTTPSLKTEFSGPSNPTAPPTKGPIVSSNSHIECFHCHAKGHIASHCPQRTLTISASTNNHCDIEIVDPLEGMYDPEIDDCFDDDILNQVSVMRCIYSAPALPDSWKRTSIFHTYVPCNNQTCKLVIDSGSTMNVISKSAVTRLNLKPEPHPHPFHVAWVDKTKLPVTERCFVSLKLGTCDEDIYLDLLPMNVAHVLLGRPWLYDHRVQNCGRENTYTFQHEGKSITLRPANPAIKPTKTTITTSSPSQTGNVSGPRLALLSYGEFEKESLETGVVFALVIKEISAAPSYQQPEPLHQLLNEFSDVMPNDLPNELPPMRDIQHAIDLVPGSQLPNLPHYRMNSSERAELNTQIQGLLDKGFIRHSLSPCAVPVLLTPKKDGSWRMCVDSRAINKITVKYRFPIPRLEDMLDELAGSKWFSKIDLRSGYHQIRIREGDEWKTAFKTPDGLYEWLVMPFGMSNAPSTFMRVMTHVLRPYIGKFLVVYFDDILIYSHSKEDHLQHLRTIFHMLRQEKLFVNLKKCSFLQDQVLFLGFIVSAAGISADPDKVHAIVNWPLPSTLTETRSFHGLASFYRRFIPSFSTIMAPITDCMRQGEFRWTHAATRAFEALKQKMTEAPVLRHPELTKVFEVACDASGVGIGGVLSQEGHPVAYFSEKLNEAKQKYSTYDKEFYAIVRALRYWQYYLLPNEFVLYSNHQALRYLHSQRNISSRHIKWTEYLQIFTFVIRHRPGVDNKVADALSRVGVILQSLTAQVVGFDKIKTEYSSCPDFGLIFQEVTAGNRRDHVDFLLRDGYLFRGTQLCIPRTSLHDFLVWELHAGGLAGHFGKDKTITLVADRFYWPSLKRDVAHILAQCRTCQLAKARKQNTGLYTPLPIPHTPWKDLSMDFVLGLPKTARGHDSILVVVDRFSKMAHFLPCSKAADASSVAKLFFKEVIRLHGLPVSIVSDRDVKFVSYFWKTLWKLFGTSLKFSSAFHPQTDGQTEVVNRSLGDLLRCLVGDKQGNWDLILPVAEFAYNNSANRTTGKSPFEIVYGVMPRPPIDLAPLPIDARPSESATTFAEHIRRLHEEVRQKISLCTDTYQLAANTHWRTQNFQEGDYVMVRVCPERFPRHSFKKLHARSMGPYRILRKLGANAYLVELPSDVHISPIFNISDLFPYRGTFTPPVATEITHAIVPPAAPRVPTSHAAPTDQISQVLDHEVVASALGGFSRFLVRWVGRPDTDATWITEDEFHQHDPSLLRQVQDDLAAAEVTDTRPPIIHTYSRRHRR</sequence>
<dbReference type="Pfam" id="PF03732">
    <property type="entry name" value="Retrotrans_gag"/>
    <property type="match status" value="1"/>
</dbReference>
<dbReference type="InterPro" id="IPR043502">
    <property type="entry name" value="DNA/RNA_pol_sf"/>
</dbReference>
<dbReference type="CDD" id="cd09274">
    <property type="entry name" value="RNase_HI_RT_Ty3"/>
    <property type="match status" value="1"/>
</dbReference>
<evidence type="ECO:0000256" key="4">
    <source>
        <dbReference type="ARBA" id="ARBA00022722"/>
    </source>
</evidence>
<dbReference type="InterPro" id="IPR036397">
    <property type="entry name" value="RNaseH_sf"/>
</dbReference>
<dbReference type="SUPFAM" id="SSF50630">
    <property type="entry name" value="Acid proteases"/>
    <property type="match status" value="1"/>
</dbReference>
<dbReference type="Pfam" id="PF17921">
    <property type="entry name" value="Integrase_H2C2"/>
    <property type="match status" value="1"/>
</dbReference>
<dbReference type="GO" id="GO:0003677">
    <property type="term" value="F:DNA binding"/>
    <property type="evidence" value="ECO:0007669"/>
    <property type="project" value="UniProtKB-KW"/>
</dbReference>
<gene>
    <name evidence="19" type="ORF">L3X38_011545</name>
</gene>
<evidence type="ECO:0000259" key="15">
    <source>
        <dbReference type="PROSITE" id="PS50013"/>
    </source>
</evidence>
<dbReference type="InterPro" id="IPR005162">
    <property type="entry name" value="Retrotrans_gag_dom"/>
</dbReference>
<keyword evidence="3" id="KW-0548">Nucleotidyltransferase</keyword>
<dbReference type="InterPro" id="IPR043128">
    <property type="entry name" value="Rev_trsase/Diguanyl_cyclase"/>
</dbReference>
<dbReference type="Gene3D" id="3.30.420.10">
    <property type="entry name" value="Ribonuclease H-like superfamily/Ribonuclease H"/>
    <property type="match status" value="1"/>
</dbReference>
<evidence type="ECO:0000256" key="7">
    <source>
        <dbReference type="ARBA" id="ARBA00022801"/>
    </source>
</evidence>
<dbReference type="Proteomes" id="UP001054821">
    <property type="component" value="Chromosome 2"/>
</dbReference>
<dbReference type="GO" id="GO:0003964">
    <property type="term" value="F:RNA-directed DNA polymerase activity"/>
    <property type="evidence" value="ECO:0007669"/>
    <property type="project" value="UniProtKB-KW"/>
</dbReference>
<dbReference type="GO" id="GO:0015074">
    <property type="term" value="P:DNA integration"/>
    <property type="evidence" value="ECO:0007669"/>
    <property type="project" value="UniProtKB-KW"/>
</dbReference>